<evidence type="ECO:0000313" key="11">
    <source>
        <dbReference type="EMBL" id="SFP44046.1"/>
    </source>
</evidence>
<dbReference type="PANTHER" id="PTHR23355:SF9">
    <property type="entry name" value="DIS3-LIKE EXONUCLEASE 2"/>
    <property type="match status" value="1"/>
</dbReference>
<evidence type="ECO:0000256" key="8">
    <source>
        <dbReference type="HAMAP-Rule" id="MF_01895"/>
    </source>
</evidence>
<feature type="compositionally biased region" description="Basic residues" evidence="9">
    <location>
        <begin position="772"/>
        <end position="786"/>
    </location>
</feature>
<dbReference type="SMART" id="SM00955">
    <property type="entry name" value="RNB"/>
    <property type="match status" value="1"/>
</dbReference>
<feature type="domain" description="S1 motif" evidence="10">
    <location>
        <begin position="582"/>
        <end position="666"/>
    </location>
</feature>
<keyword evidence="4 8" id="KW-0540">Nuclease</keyword>
<protein>
    <recommendedName>
        <fullName evidence="8">Ribonuclease R</fullName>
        <shortName evidence="8">RNase R</shortName>
        <ecNumber evidence="8">3.1.13.1</ecNumber>
    </recommendedName>
</protein>
<dbReference type="InterPro" id="IPR004476">
    <property type="entry name" value="RNase_II/RNase_R"/>
</dbReference>
<dbReference type="GO" id="GO:0005829">
    <property type="term" value="C:cytosol"/>
    <property type="evidence" value="ECO:0007669"/>
    <property type="project" value="TreeGrafter"/>
</dbReference>
<dbReference type="InterPro" id="IPR013223">
    <property type="entry name" value="RNase_B_OB_dom"/>
</dbReference>
<keyword evidence="12" id="KW-1185">Reference proteome</keyword>
<dbReference type="PROSITE" id="PS50126">
    <property type="entry name" value="S1"/>
    <property type="match status" value="1"/>
</dbReference>
<keyword evidence="5 8" id="KW-0378">Hydrolase</keyword>
<dbReference type="SMART" id="SM00316">
    <property type="entry name" value="S1"/>
    <property type="match status" value="1"/>
</dbReference>
<evidence type="ECO:0000259" key="10">
    <source>
        <dbReference type="PROSITE" id="PS50126"/>
    </source>
</evidence>
<dbReference type="InterPro" id="IPR003029">
    <property type="entry name" value="S1_domain"/>
</dbReference>
<keyword evidence="7 8" id="KW-0694">RNA-binding</keyword>
<dbReference type="GO" id="GO:0008859">
    <property type="term" value="F:exoribonuclease II activity"/>
    <property type="evidence" value="ECO:0007669"/>
    <property type="project" value="UniProtKB-UniRule"/>
</dbReference>
<dbReference type="Pfam" id="PF17876">
    <property type="entry name" value="CSD2"/>
    <property type="match status" value="1"/>
</dbReference>
<evidence type="ECO:0000256" key="9">
    <source>
        <dbReference type="SAM" id="MobiDB-lite"/>
    </source>
</evidence>
<dbReference type="InterPro" id="IPR012340">
    <property type="entry name" value="NA-bd_OB-fold"/>
</dbReference>
<comment type="function">
    <text evidence="8">3'-5' exoribonuclease that releases 5'-nucleoside monophosphates and is involved in maturation of structured RNAs.</text>
</comment>
<feature type="region of interest" description="Disordered" evidence="9">
    <location>
        <begin position="743"/>
        <end position="803"/>
    </location>
</feature>
<comment type="catalytic activity">
    <reaction evidence="1 8">
        <text>Exonucleolytic cleavage in the 3'- to 5'-direction to yield nucleoside 5'-phosphates.</text>
        <dbReference type="EC" id="3.1.13.1"/>
    </reaction>
</comment>
<dbReference type="GO" id="GO:0003723">
    <property type="term" value="F:RNA binding"/>
    <property type="evidence" value="ECO:0007669"/>
    <property type="project" value="UniProtKB-UniRule"/>
</dbReference>
<dbReference type="NCBIfam" id="TIGR00358">
    <property type="entry name" value="3_prime_RNase"/>
    <property type="match status" value="1"/>
</dbReference>
<evidence type="ECO:0000256" key="3">
    <source>
        <dbReference type="ARBA" id="ARBA00022490"/>
    </source>
</evidence>
<dbReference type="CDD" id="cd04471">
    <property type="entry name" value="S1_RNase_R"/>
    <property type="match status" value="1"/>
</dbReference>
<dbReference type="OrthoDB" id="9764149at2"/>
<comment type="subcellular location">
    <subcellularLocation>
        <location evidence="2 8">Cytoplasm</location>
    </subcellularLocation>
</comment>
<dbReference type="AlphaFoldDB" id="A0A1I5QDW8"/>
<gene>
    <name evidence="8" type="primary">rnr</name>
    <name evidence="11" type="ORF">SAMN04487928_10257</name>
</gene>
<accession>A0A1I5QDW8</accession>
<evidence type="ECO:0000256" key="4">
    <source>
        <dbReference type="ARBA" id="ARBA00022722"/>
    </source>
</evidence>
<dbReference type="InterPro" id="IPR040476">
    <property type="entry name" value="CSD2"/>
</dbReference>
<dbReference type="Pfam" id="PF00773">
    <property type="entry name" value="RNB"/>
    <property type="match status" value="1"/>
</dbReference>
<dbReference type="Pfam" id="PF08206">
    <property type="entry name" value="OB_RNB"/>
    <property type="match status" value="1"/>
</dbReference>
<dbReference type="InterPro" id="IPR011129">
    <property type="entry name" value="CSD"/>
</dbReference>
<comment type="similarity">
    <text evidence="8">Belongs to the RNR ribonuclease family. RNase R subfamily.</text>
</comment>
<dbReference type="InterPro" id="IPR050180">
    <property type="entry name" value="RNR_Ribonuclease"/>
</dbReference>
<dbReference type="NCBIfam" id="TIGR02063">
    <property type="entry name" value="RNase_R"/>
    <property type="match status" value="1"/>
</dbReference>
<evidence type="ECO:0000256" key="5">
    <source>
        <dbReference type="ARBA" id="ARBA00022801"/>
    </source>
</evidence>
<dbReference type="InterPro" id="IPR011805">
    <property type="entry name" value="RNase_R"/>
</dbReference>
<evidence type="ECO:0000313" key="12">
    <source>
        <dbReference type="Proteomes" id="UP000182624"/>
    </source>
</evidence>
<dbReference type="InterPro" id="IPR001900">
    <property type="entry name" value="RNase_II/R"/>
</dbReference>
<dbReference type="Pfam" id="PF00575">
    <property type="entry name" value="S1"/>
    <property type="match status" value="1"/>
</dbReference>
<dbReference type="EMBL" id="FOXO01000002">
    <property type="protein sequence ID" value="SFP44046.1"/>
    <property type="molecule type" value="Genomic_DNA"/>
</dbReference>
<dbReference type="SUPFAM" id="SSF50249">
    <property type="entry name" value="Nucleic acid-binding proteins"/>
    <property type="match status" value="4"/>
</dbReference>
<dbReference type="EC" id="3.1.13.1" evidence="8"/>
<evidence type="ECO:0000256" key="1">
    <source>
        <dbReference type="ARBA" id="ARBA00001849"/>
    </source>
</evidence>
<keyword evidence="3 8" id="KW-0963">Cytoplasm</keyword>
<dbReference type="HAMAP" id="MF_01895">
    <property type="entry name" value="RNase_R"/>
    <property type="match status" value="1"/>
</dbReference>
<organism evidence="11 12">
    <name type="scientific">Butyrivibrio proteoclasticus</name>
    <dbReference type="NCBI Taxonomy" id="43305"/>
    <lineage>
        <taxon>Bacteria</taxon>
        <taxon>Bacillati</taxon>
        <taxon>Bacillota</taxon>
        <taxon>Clostridia</taxon>
        <taxon>Lachnospirales</taxon>
        <taxon>Lachnospiraceae</taxon>
        <taxon>Butyrivibrio</taxon>
    </lineage>
</organism>
<dbReference type="SMART" id="SM00357">
    <property type="entry name" value="CSP"/>
    <property type="match status" value="2"/>
</dbReference>
<dbReference type="Gene3D" id="2.40.50.140">
    <property type="entry name" value="Nucleic acid-binding proteins"/>
    <property type="match status" value="3"/>
</dbReference>
<evidence type="ECO:0000256" key="7">
    <source>
        <dbReference type="ARBA" id="ARBA00022884"/>
    </source>
</evidence>
<dbReference type="Proteomes" id="UP000182624">
    <property type="component" value="Unassembled WGS sequence"/>
</dbReference>
<reference evidence="12" key="1">
    <citation type="submission" date="2016-10" db="EMBL/GenBank/DDBJ databases">
        <authorList>
            <person name="Varghese N."/>
            <person name="Submissions S."/>
        </authorList>
    </citation>
    <scope>NUCLEOTIDE SEQUENCE [LARGE SCALE GENOMIC DNA]</scope>
    <source>
        <strain evidence="12">P18</strain>
    </source>
</reference>
<dbReference type="GO" id="GO:0006402">
    <property type="term" value="P:mRNA catabolic process"/>
    <property type="evidence" value="ECO:0007669"/>
    <property type="project" value="TreeGrafter"/>
</dbReference>
<name>A0A1I5QDW8_9FIRM</name>
<evidence type="ECO:0000256" key="6">
    <source>
        <dbReference type="ARBA" id="ARBA00022839"/>
    </source>
</evidence>
<feature type="region of interest" description="Disordered" evidence="9">
    <location>
        <begin position="550"/>
        <end position="569"/>
    </location>
</feature>
<proteinExistence type="inferred from homology"/>
<keyword evidence="6 8" id="KW-0269">Exonuclease</keyword>
<sequence length="803" mass="91093">MSKGKKLKRVEESSFGTSKKHKNYIVGQFVANPRGFGFVEVEGMDEDIFIPEEYVHGAFHSDTVEVEILPESTGKRQEGRIRNILVRGMEELVGTYQGEKNFGFVIPDNSKVLQDIFIPIEHHGSAVTGDKVVVTITDYGNQALHRKPEGKVKEVIGNINDPGVDILSIVKNYDIPYEFPEKVINQANRCPDQISEADMYGREDLRDVMMVTIDGEDAKDLDDAVSLTIDDKGLYHLGVHIADVTNYVQESSALDREAFKRGTSVYLVDRVIPMLPHRLSNGICSLNHGEDRLALSCLMTIDKSGKVIDHDIVESVINVNERMSYTSVAKILEDKDEEETAKYKELVTMFEEMAELSSILRKKRESKGAIDFDFPETKIILDEGGNPIDIVPHERNTATKLIEDFMLAANQTVAEHFFYLQSPFVYRIHEQPDPEKISSLAAFVNNLGYHIRTRKDEGVRPKELQKLLKGIEGTKEEAVISRMTLRSMMQAKYSTECTGHFGLAFDYYCHFTSPIRRYPDLQIHRIIKDHLRGRMTAAKSSHYEEILDEVAKHSSETERRAEEAERETDKLKKAQYMEKHIGERFEGIVSGVTAWGLFVELENSCEGMVRAAAMSDDFYVYDEGNMKLVGERTHKEYTLGQRVMIKVAGADRLTKSIDFKLVLSEDEDDDEFDYDGFEDIPKAKKIALDRARKVRKLGEIAQEERNDDDGDDESDDIKVAEGRLVEYNGKLIDLSEYEPDALTGEFRKKRKSGSDKGKGRKNAPSNKEKAKSSRKVYKVHKYKKSATSKAARSAQGKGRKKKK</sequence>
<dbReference type="PANTHER" id="PTHR23355">
    <property type="entry name" value="RIBONUCLEASE"/>
    <property type="match status" value="1"/>
</dbReference>
<evidence type="ECO:0000256" key="2">
    <source>
        <dbReference type="ARBA" id="ARBA00004496"/>
    </source>
</evidence>